<evidence type="ECO:0000313" key="2">
    <source>
        <dbReference type="Proteomes" id="UP000886653"/>
    </source>
</evidence>
<name>A0A9P6NBZ6_9BASI</name>
<sequence>MGFYLRIDTHGVTFIECDTMCSLEKSTSLQQNEPLFKVARLVFEQNLWRKRAEKQNQAQALRSCKQWDPCKRAERSSRSPKTRAAKFHYKNILRLLEISKPEPPLLQISFMTARISQT</sequence>
<accession>A0A9P6NBZ6</accession>
<evidence type="ECO:0000313" key="1">
    <source>
        <dbReference type="EMBL" id="KAG0141467.1"/>
    </source>
</evidence>
<reference evidence="1" key="1">
    <citation type="submission" date="2013-11" db="EMBL/GenBank/DDBJ databases">
        <title>Genome sequence of the fusiform rust pathogen reveals effectors for host alternation and coevolution with pine.</title>
        <authorList>
            <consortium name="DOE Joint Genome Institute"/>
            <person name="Smith K."/>
            <person name="Pendleton A."/>
            <person name="Kubisiak T."/>
            <person name="Anderson C."/>
            <person name="Salamov A."/>
            <person name="Aerts A."/>
            <person name="Riley R."/>
            <person name="Clum A."/>
            <person name="Lindquist E."/>
            <person name="Ence D."/>
            <person name="Campbell M."/>
            <person name="Kronenberg Z."/>
            <person name="Feau N."/>
            <person name="Dhillon B."/>
            <person name="Hamelin R."/>
            <person name="Burleigh J."/>
            <person name="Smith J."/>
            <person name="Yandell M."/>
            <person name="Nelson C."/>
            <person name="Grigoriev I."/>
            <person name="Davis J."/>
        </authorList>
    </citation>
    <scope>NUCLEOTIDE SEQUENCE</scope>
    <source>
        <strain evidence="1">G11</strain>
    </source>
</reference>
<protein>
    <submittedName>
        <fullName evidence="1">Uncharacterized protein</fullName>
    </submittedName>
</protein>
<dbReference type="AlphaFoldDB" id="A0A9P6NBZ6"/>
<dbReference type="EMBL" id="MU167385">
    <property type="protein sequence ID" value="KAG0141467.1"/>
    <property type="molecule type" value="Genomic_DNA"/>
</dbReference>
<organism evidence="1 2">
    <name type="scientific">Cronartium quercuum f. sp. fusiforme G11</name>
    <dbReference type="NCBI Taxonomy" id="708437"/>
    <lineage>
        <taxon>Eukaryota</taxon>
        <taxon>Fungi</taxon>
        <taxon>Dikarya</taxon>
        <taxon>Basidiomycota</taxon>
        <taxon>Pucciniomycotina</taxon>
        <taxon>Pucciniomycetes</taxon>
        <taxon>Pucciniales</taxon>
        <taxon>Coleosporiaceae</taxon>
        <taxon>Cronartium</taxon>
    </lineage>
</organism>
<comment type="caution">
    <text evidence="1">The sequence shown here is derived from an EMBL/GenBank/DDBJ whole genome shotgun (WGS) entry which is preliminary data.</text>
</comment>
<dbReference type="Proteomes" id="UP000886653">
    <property type="component" value="Unassembled WGS sequence"/>
</dbReference>
<gene>
    <name evidence="1" type="ORF">CROQUDRAFT_98739</name>
</gene>
<proteinExistence type="predicted"/>
<keyword evidence="2" id="KW-1185">Reference proteome</keyword>